<keyword evidence="9" id="KW-1185">Reference proteome</keyword>
<dbReference type="GO" id="GO:0006303">
    <property type="term" value="P:double-strand break repair via nonhomologous end joining"/>
    <property type="evidence" value="ECO:0007669"/>
    <property type="project" value="TreeGrafter"/>
</dbReference>
<keyword evidence="3" id="KW-0547">Nucleotide-binding</keyword>
<name>A0A8S0WWC9_CYCAE</name>
<dbReference type="InterPro" id="IPR012310">
    <property type="entry name" value="DNA_ligase_ATP-dep_cent"/>
</dbReference>
<dbReference type="Pfam" id="PF01068">
    <property type="entry name" value="DNA_ligase_A_M"/>
    <property type="match status" value="1"/>
</dbReference>
<dbReference type="GO" id="GO:0003910">
    <property type="term" value="F:DNA ligase (ATP) activity"/>
    <property type="evidence" value="ECO:0007669"/>
    <property type="project" value="InterPro"/>
</dbReference>
<feature type="compositionally biased region" description="Basic and acidic residues" evidence="6">
    <location>
        <begin position="733"/>
        <end position="742"/>
    </location>
</feature>
<evidence type="ECO:0000256" key="2">
    <source>
        <dbReference type="ARBA" id="ARBA00022598"/>
    </source>
</evidence>
<keyword evidence="5" id="KW-0539">Nucleus</keyword>
<dbReference type="PANTHER" id="PTHR45997:SF2">
    <property type="entry name" value="ATP DEPENDENT DNA LIGASE DOMAIN PROTEIN (AFU_ORTHOLOGUE AFUA_5G02430)"/>
    <property type="match status" value="1"/>
</dbReference>
<dbReference type="InterPro" id="IPR036599">
    <property type="entry name" value="DNA_ligase_N_sf"/>
</dbReference>
<proteinExistence type="inferred from homology"/>
<organism evidence="8 9">
    <name type="scientific">Cyclocybe aegerita</name>
    <name type="common">Black poplar mushroom</name>
    <name type="synonym">Agrocybe aegerita</name>
    <dbReference type="NCBI Taxonomy" id="1973307"/>
    <lineage>
        <taxon>Eukaryota</taxon>
        <taxon>Fungi</taxon>
        <taxon>Dikarya</taxon>
        <taxon>Basidiomycota</taxon>
        <taxon>Agaricomycotina</taxon>
        <taxon>Agaricomycetes</taxon>
        <taxon>Agaricomycetidae</taxon>
        <taxon>Agaricales</taxon>
        <taxon>Agaricineae</taxon>
        <taxon>Bolbitiaceae</taxon>
        <taxon>Cyclocybe</taxon>
    </lineage>
</organism>
<evidence type="ECO:0000256" key="4">
    <source>
        <dbReference type="ARBA" id="ARBA00022840"/>
    </source>
</evidence>
<evidence type="ECO:0000256" key="1">
    <source>
        <dbReference type="ARBA" id="ARBA00007572"/>
    </source>
</evidence>
<dbReference type="AlphaFoldDB" id="A0A8S0WWC9"/>
<sequence>MSPTSHEATEVDFSYFSALVRQISRIQPHSSKARPKRPANYLDYPAARVFQQWVERLRRQFSPLPPNITGICFRLLFPEDDIRRKYEIQEARMTKLLLNCYGLNARKFDENSLNEASGCLGQELRVVLEGTCPNDDGSTAPLTLVQIDELLDELAAISAFSDKAIRSKYLKPRRSRADIIRSLFRGLSPEDAAVLTQIILKDLRPLMYPLTEFHYGTALTKFNVAAVKMIIKEHAMDIWDPSGMFLRFYRVHASLDEVTAFMDKPPSERTHCDFAPKVGSPVAIPKSEKGRSCQHALDYLEGSQKVWAETKYDGERAQIHVTVDIDGPSHITIFSKSKRDSTLDRHAVHNIIRSALGLDTPNYERGSDKRQVKMNVILDAEMVAFRGDFVEEFWRIRQLIEDTAYGVRGSRKWTYSKKVEEEQESMNSEANEGLSLGLVFFDVIALDSESLLFESYASRRRLLENLIKVVPGKAILADRYLIDMVQSPLQTLQTIFNEHISACQEGIVLKADDSRYNDYRKPWVKLKKDYMPHKGDSLDLVLLGASWEKVRGRSLRVPPSTYTTFYVGGVERPEHKLPSPSAVPKFHVYFTVSYGLTREELEEVNFLIKSSETVSCASLDAVNLPFDLTVSKGLNPAPTVILRTPLLLNLYGAGFTKAHQSTHYELRFPRITKAFRPSERSWREALDLETVHKTALRSVGRDSSDKDLLDWAKQTFGKTCSPSVSCGMKRKAMMEKWSEQPGRKGLKSPRFEKSATQTSKSRSENSSSSLTQVVIRTSTPDKTPLGVRTNVIDLTTPIHSRPPQPKVPPTPSSPLVERQLAKTRKTEKEDPVRDTLDNLVKNSWVWIAKSHRPCPSMQAWKKRIPKQQQLRSLEAVMAGCGWTGPVIEDVSWVHQGVIILDECNESGWKEHIVSTAEQAEKRTNRRPLLVFGCSSTEPLLRLV</sequence>
<dbReference type="Pfam" id="PF04675">
    <property type="entry name" value="DNA_ligase_A_N"/>
    <property type="match status" value="1"/>
</dbReference>
<dbReference type="PROSITE" id="PS50160">
    <property type="entry name" value="DNA_LIGASE_A3"/>
    <property type="match status" value="1"/>
</dbReference>
<dbReference type="SUPFAM" id="SSF56091">
    <property type="entry name" value="DNA ligase/mRNA capping enzyme, catalytic domain"/>
    <property type="match status" value="1"/>
</dbReference>
<evidence type="ECO:0000256" key="3">
    <source>
        <dbReference type="ARBA" id="ARBA00022741"/>
    </source>
</evidence>
<protein>
    <recommendedName>
        <fullName evidence="7">ATP-dependent DNA ligase family profile domain-containing protein</fullName>
    </recommendedName>
</protein>
<dbReference type="GO" id="GO:0005524">
    <property type="term" value="F:ATP binding"/>
    <property type="evidence" value="ECO:0007669"/>
    <property type="project" value="UniProtKB-KW"/>
</dbReference>
<dbReference type="InterPro" id="IPR029710">
    <property type="entry name" value="LIG4"/>
</dbReference>
<evidence type="ECO:0000313" key="8">
    <source>
        <dbReference type="EMBL" id="CAA7267386.1"/>
    </source>
</evidence>
<dbReference type="Gene3D" id="1.10.3260.10">
    <property type="entry name" value="DNA ligase, ATP-dependent, N-terminal domain"/>
    <property type="match status" value="1"/>
</dbReference>
<feature type="compositionally biased region" description="Pro residues" evidence="6">
    <location>
        <begin position="800"/>
        <end position="812"/>
    </location>
</feature>
<dbReference type="InterPro" id="IPR012308">
    <property type="entry name" value="DNA_ligase_ATP-dep_N"/>
</dbReference>
<dbReference type="InterPro" id="IPR012340">
    <property type="entry name" value="NA-bd_OB-fold"/>
</dbReference>
<evidence type="ECO:0000313" key="9">
    <source>
        <dbReference type="Proteomes" id="UP000467700"/>
    </source>
</evidence>
<dbReference type="GO" id="GO:0006310">
    <property type="term" value="P:DNA recombination"/>
    <property type="evidence" value="ECO:0007669"/>
    <property type="project" value="InterPro"/>
</dbReference>
<feature type="domain" description="ATP-dependent DNA ligase family profile" evidence="7">
    <location>
        <begin position="429"/>
        <end position="553"/>
    </location>
</feature>
<dbReference type="GO" id="GO:0003677">
    <property type="term" value="F:DNA binding"/>
    <property type="evidence" value="ECO:0007669"/>
    <property type="project" value="InterPro"/>
</dbReference>
<dbReference type="PANTHER" id="PTHR45997">
    <property type="entry name" value="DNA LIGASE 4"/>
    <property type="match status" value="1"/>
</dbReference>
<dbReference type="Gene3D" id="3.30.470.30">
    <property type="entry name" value="DNA ligase/mRNA capping enzyme"/>
    <property type="match status" value="1"/>
</dbReference>
<dbReference type="Gene3D" id="2.40.50.140">
    <property type="entry name" value="Nucleic acid-binding proteins"/>
    <property type="match status" value="1"/>
</dbReference>
<keyword evidence="2" id="KW-0436">Ligase</keyword>
<dbReference type="GO" id="GO:0006297">
    <property type="term" value="P:nucleotide-excision repair, DNA gap filling"/>
    <property type="evidence" value="ECO:0007669"/>
    <property type="project" value="TreeGrafter"/>
</dbReference>
<gene>
    <name evidence="8" type="ORF">AAE3_LOCUS9619</name>
</gene>
<dbReference type="EMBL" id="CACVBS010000059">
    <property type="protein sequence ID" value="CAA7267386.1"/>
    <property type="molecule type" value="Genomic_DNA"/>
</dbReference>
<dbReference type="OrthoDB" id="7482721at2759"/>
<accession>A0A8S0WWC9</accession>
<evidence type="ECO:0000256" key="5">
    <source>
        <dbReference type="ARBA" id="ARBA00023242"/>
    </source>
</evidence>
<keyword evidence="4" id="KW-0067">ATP-binding</keyword>
<comment type="caution">
    <text evidence="8">The sequence shown here is derived from an EMBL/GenBank/DDBJ whole genome shotgun (WGS) entry which is preliminary data.</text>
</comment>
<comment type="similarity">
    <text evidence="1">Belongs to the ATP-dependent DNA ligase family.</text>
</comment>
<dbReference type="GO" id="GO:0032807">
    <property type="term" value="C:DNA ligase IV complex"/>
    <property type="evidence" value="ECO:0007669"/>
    <property type="project" value="TreeGrafter"/>
</dbReference>
<feature type="region of interest" description="Disordered" evidence="6">
    <location>
        <begin position="733"/>
        <end position="772"/>
    </location>
</feature>
<dbReference type="PROSITE" id="PS00697">
    <property type="entry name" value="DNA_LIGASE_A1"/>
    <property type="match status" value="1"/>
</dbReference>
<dbReference type="InterPro" id="IPR016059">
    <property type="entry name" value="DNA_ligase_ATP-dep_CS"/>
</dbReference>
<dbReference type="Proteomes" id="UP000467700">
    <property type="component" value="Unassembled WGS sequence"/>
</dbReference>
<feature type="region of interest" description="Disordered" evidence="6">
    <location>
        <begin position="795"/>
        <end position="817"/>
    </location>
</feature>
<evidence type="ECO:0000259" key="7">
    <source>
        <dbReference type="PROSITE" id="PS50160"/>
    </source>
</evidence>
<reference evidence="8 9" key="1">
    <citation type="submission" date="2020-01" db="EMBL/GenBank/DDBJ databases">
        <authorList>
            <person name="Gupta K D."/>
        </authorList>
    </citation>
    <scope>NUCLEOTIDE SEQUENCE [LARGE SCALE GENOMIC DNA]</scope>
</reference>
<evidence type="ECO:0000256" key="6">
    <source>
        <dbReference type="SAM" id="MobiDB-lite"/>
    </source>
</evidence>
<dbReference type="PROSITE" id="PS00333">
    <property type="entry name" value="DNA_LIGASE_A2"/>
    <property type="match status" value="1"/>
</dbReference>